<keyword evidence="2" id="KW-0732">Signal</keyword>
<reference evidence="7" key="1">
    <citation type="submission" date="2009-08" db="EMBL/GenBank/DDBJ databases">
        <title>The complete genome of Chitinophaga pinensis DSM 2588.</title>
        <authorList>
            <consortium name="US DOE Joint Genome Institute (JGI-PGF)"/>
            <person name="Lucas S."/>
            <person name="Copeland A."/>
            <person name="Lapidus A."/>
            <person name="Glavina del Rio T."/>
            <person name="Dalin E."/>
            <person name="Tice H."/>
            <person name="Bruce D."/>
            <person name="Goodwin L."/>
            <person name="Pitluck S."/>
            <person name="Kyrpides N."/>
            <person name="Mavromatis K."/>
            <person name="Ivanova N."/>
            <person name="Mikhailova N."/>
            <person name="Sims D."/>
            <person name="Meinche L."/>
            <person name="Brettin T."/>
            <person name="Detter J.C."/>
            <person name="Han C."/>
            <person name="Larimer F."/>
            <person name="Land M."/>
            <person name="Hauser L."/>
            <person name="Markowitz V."/>
            <person name="Cheng J.-F."/>
            <person name="Hugenholtz P."/>
            <person name="Woyke T."/>
            <person name="Wu D."/>
            <person name="Spring S."/>
            <person name="Klenk H.-P."/>
            <person name="Eisen J.A."/>
        </authorList>
    </citation>
    <scope>NUCLEOTIDE SEQUENCE [LARGE SCALE GENOMIC DNA]</scope>
    <source>
        <strain evidence="7">ATCC 43595 / DSM 2588 / LMG 13176 / NBRC 15968 / NCIMB 11800 / UQM 2034</strain>
    </source>
</reference>
<dbReference type="Pfam" id="PF06439">
    <property type="entry name" value="3keto-disac_hyd"/>
    <property type="match status" value="1"/>
</dbReference>
<dbReference type="KEGG" id="cpi:Cpin_2971"/>
<evidence type="ECO:0000256" key="1">
    <source>
        <dbReference type="ARBA" id="ARBA00009865"/>
    </source>
</evidence>
<evidence type="ECO:0000256" key="3">
    <source>
        <dbReference type="ARBA" id="ARBA00022801"/>
    </source>
</evidence>
<evidence type="ECO:0000313" key="7">
    <source>
        <dbReference type="Proteomes" id="UP000002215"/>
    </source>
</evidence>
<accession>A0A979G4H6</accession>
<proteinExistence type="inferred from homology"/>
<dbReference type="InterPro" id="IPR008979">
    <property type="entry name" value="Galactose-bd-like_sf"/>
</dbReference>
<dbReference type="InterPro" id="IPR023296">
    <property type="entry name" value="Glyco_hydro_beta-prop_sf"/>
</dbReference>
<dbReference type="GO" id="GO:0005975">
    <property type="term" value="P:carbohydrate metabolic process"/>
    <property type="evidence" value="ECO:0007669"/>
    <property type="project" value="InterPro"/>
</dbReference>
<dbReference type="CDD" id="cd04080">
    <property type="entry name" value="CBM6_cellulase-like"/>
    <property type="match status" value="1"/>
</dbReference>
<dbReference type="Pfam" id="PF03422">
    <property type="entry name" value="CBM_6"/>
    <property type="match status" value="1"/>
</dbReference>
<dbReference type="AlphaFoldDB" id="A0A979G4H6"/>
<dbReference type="GO" id="GO:0004553">
    <property type="term" value="F:hydrolase activity, hydrolyzing O-glycosyl compounds"/>
    <property type="evidence" value="ECO:0007669"/>
    <property type="project" value="InterPro"/>
</dbReference>
<dbReference type="Gene3D" id="2.115.10.20">
    <property type="entry name" value="Glycosyl hydrolase domain, family 43"/>
    <property type="match status" value="1"/>
</dbReference>
<evidence type="ECO:0000313" key="6">
    <source>
        <dbReference type="EMBL" id="ACU60448.1"/>
    </source>
</evidence>
<dbReference type="Proteomes" id="UP000002215">
    <property type="component" value="Chromosome"/>
</dbReference>
<dbReference type="SUPFAM" id="SSF49785">
    <property type="entry name" value="Galactose-binding domain-like"/>
    <property type="match status" value="1"/>
</dbReference>
<dbReference type="RefSeq" id="WP_012790624.1">
    <property type="nucleotide sequence ID" value="NC_013132.1"/>
</dbReference>
<dbReference type="PANTHER" id="PTHR42812">
    <property type="entry name" value="BETA-XYLOSIDASE"/>
    <property type="match status" value="1"/>
</dbReference>
<dbReference type="Gene3D" id="2.60.120.260">
    <property type="entry name" value="Galactose-binding domain-like"/>
    <property type="match status" value="1"/>
</dbReference>
<dbReference type="InterPro" id="IPR051795">
    <property type="entry name" value="Glycosyl_Hydrlase_43"/>
</dbReference>
<dbReference type="SUPFAM" id="SSF49899">
    <property type="entry name" value="Concanavalin A-like lectins/glucanases"/>
    <property type="match status" value="1"/>
</dbReference>
<dbReference type="InterPro" id="IPR006710">
    <property type="entry name" value="Glyco_hydro_43"/>
</dbReference>
<reference evidence="6 7" key="2">
    <citation type="journal article" date="2010" name="Stand. Genomic Sci.">
        <title>Complete genome sequence of Chitinophaga pinensis type strain (UQM 2034).</title>
        <authorList>
            <person name="Glavina Del Rio T."/>
            <person name="Abt B."/>
            <person name="Spring S."/>
            <person name="Lapidus A."/>
            <person name="Nolan M."/>
            <person name="Tice H."/>
            <person name="Copeland A."/>
            <person name="Cheng J.F."/>
            <person name="Chen F."/>
            <person name="Bruce D."/>
            <person name="Goodwin L."/>
            <person name="Pitluck S."/>
            <person name="Ivanova N."/>
            <person name="Mavromatis K."/>
            <person name="Mikhailova N."/>
            <person name="Pati A."/>
            <person name="Chen A."/>
            <person name="Palaniappan K."/>
            <person name="Land M."/>
            <person name="Hauser L."/>
            <person name="Chang Y.J."/>
            <person name="Jeffries C.D."/>
            <person name="Chain P."/>
            <person name="Saunders E."/>
            <person name="Detter J.C."/>
            <person name="Brettin T."/>
            <person name="Rohde M."/>
            <person name="Goker M."/>
            <person name="Bristow J."/>
            <person name="Eisen J.A."/>
            <person name="Markowitz V."/>
            <person name="Hugenholtz P."/>
            <person name="Kyrpides N.C."/>
            <person name="Klenk H.P."/>
            <person name="Lucas S."/>
        </authorList>
    </citation>
    <scope>NUCLEOTIDE SEQUENCE [LARGE SCALE GENOMIC DNA]</scope>
    <source>
        <strain evidence="7">ATCC 43595 / DSM 2588 / LMG 13176 / NBRC 15968 / NCIMB 11800 / UQM 2034</strain>
    </source>
</reference>
<comment type="similarity">
    <text evidence="1">Belongs to the glycosyl hydrolase 43 family.</text>
</comment>
<sequence>MPSHFFVPCLKGSTIQRKNTIVRHLFTLLFSVILCSTQVYSQVINPRTLPQEWGEYGIGDPYILKFRGKFYLYCSTRDDQSGVKCWSSWDLANWTYEGLCVDNTVTITKGAYAPEVIYWNGTFYMYTSPAGNGHYILSSGSPTGPFTVQTGNIGHTIDGSVFIDDNAQMYFTYAGGSGIQAAAMSGPLAITGAGSTLSGTSLNGWTEGSTLFKRNGIYYMTYTGNHVFSRGYRVHYATATTPLGAYTAGTNNPIVLNTEGSFFGLGHSGSVIGPDLDTWFIAYHNLLGQSSIVGPNRKLNIDPMGFNGDKLLVYGPTYWTQPSPALPTFYDRFDRTAIGSNWTNINGGNWGIFNQELMWQDNKTTTQWYRQVTTATSAADYTAEFNMKEMSRGGNGARFGAVFSYVDENTFGSALLSSFNNTLETDVKVNGVSVGVSAIPLPAGWDYQKWHVIRVEKQGTTFRIYLDGMLKSTRTANITAGGKIGVATYNDHADFGFTAFSNRVNGSGVFGFYKPVPGTIPAVHYNEGGEGVGYHDLTIENTGGKYRTDRVDIRDCEEGGENIGWNQTGEWYHYNVNVQAAGPYHLELRYATTYTACKVRVSCDGADVSGIVAIPATGDWSAWRTAVLKNLNLPAGNHTIRLETVEGEFDFSSLKFESGTTTAPNGSDNFNSGSFSGLWNYDNGNYSIASGRAAIDGFGKRLMGNAGWTDYTVEADVQCPSGGNGGLIFRVRNPAAAEFGTSNALSSDYFQGYYAGIDAGGIVLGKQNYNWTSLASKTQALSPGQTYKLRAVLNGANIKIYLNDMSTPAIDYTDPSPLISGKAGIRTHAANMAFDNFQISQELSALIFRCRVDIP</sequence>
<keyword evidence="3 6" id="KW-0378">Hydrolase</keyword>
<gene>
    <name evidence="6" type="ordered locus">Cpin_2971</name>
</gene>
<dbReference type="PROSITE" id="PS51175">
    <property type="entry name" value="CBM6"/>
    <property type="match status" value="1"/>
</dbReference>
<dbReference type="PANTHER" id="PTHR42812:SF12">
    <property type="entry name" value="BETA-XYLOSIDASE-RELATED"/>
    <property type="match status" value="1"/>
</dbReference>
<dbReference type="InterPro" id="IPR013320">
    <property type="entry name" value="ConA-like_dom_sf"/>
</dbReference>
<dbReference type="Pfam" id="PF04616">
    <property type="entry name" value="Glyco_hydro_43"/>
    <property type="match status" value="1"/>
</dbReference>
<dbReference type="InterPro" id="IPR005084">
    <property type="entry name" value="CBM6"/>
</dbReference>
<dbReference type="GO" id="GO:0030246">
    <property type="term" value="F:carbohydrate binding"/>
    <property type="evidence" value="ECO:0007669"/>
    <property type="project" value="InterPro"/>
</dbReference>
<name>A0A979G4H6_CHIPD</name>
<dbReference type="InterPro" id="IPR006584">
    <property type="entry name" value="Cellulose-bd_IV"/>
</dbReference>
<dbReference type="SUPFAM" id="SSF75005">
    <property type="entry name" value="Arabinanase/levansucrase/invertase"/>
    <property type="match status" value="1"/>
</dbReference>
<dbReference type="InterPro" id="IPR010496">
    <property type="entry name" value="AL/BT2_dom"/>
</dbReference>
<organism evidence="6 7">
    <name type="scientific">Chitinophaga pinensis (strain ATCC 43595 / DSM 2588 / LMG 13176 / NBRC 15968 / NCIMB 11800 / UQM 2034)</name>
    <dbReference type="NCBI Taxonomy" id="485918"/>
    <lineage>
        <taxon>Bacteria</taxon>
        <taxon>Pseudomonadati</taxon>
        <taxon>Bacteroidota</taxon>
        <taxon>Chitinophagia</taxon>
        <taxon>Chitinophagales</taxon>
        <taxon>Chitinophagaceae</taxon>
        <taxon>Chitinophaga</taxon>
    </lineage>
</organism>
<dbReference type="SMART" id="SM00606">
    <property type="entry name" value="CBD_IV"/>
    <property type="match status" value="1"/>
</dbReference>
<dbReference type="CDD" id="cd08991">
    <property type="entry name" value="GH43_HoAraf43-like"/>
    <property type="match status" value="1"/>
</dbReference>
<evidence type="ECO:0000256" key="4">
    <source>
        <dbReference type="ARBA" id="ARBA00023295"/>
    </source>
</evidence>
<keyword evidence="4" id="KW-0326">Glycosidase</keyword>
<evidence type="ECO:0000259" key="5">
    <source>
        <dbReference type="PROSITE" id="PS51175"/>
    </source>
</evidence>
<feature type="domain" description="CBM6" evidence="5">
    <location>
        <begin position="532"/>
        <end position="657"/>
    </location>
</feature>
<protein>
    <submittedName>
        <fullName evidence="6">Glycoside hydrolase family 43</fullName>
    </submittedName>
</protein>
<evidence type="ECO:0000256" key="2">
    <source>
        <dbReference type="ARBA" id="ARBA00022729"/>
    </source>
</evidence>
<dbReference type="Gene3D" id="2.60.120.560">
    <property type="entry name" value="Exo-inulinase, domain 1"/>
    <property type="match status" value="2"/>
</dbReference>
<dbReference type="EMBL" id="CP001699">
    <property type="protein sequence ID" value="ACU60448.1"/>
    <property type="molecule type" value="Genomic_DNA"/>
</dbReference>